<feature type="compositionally biased region" description="Polar residues" evidence="1">
    <location>
        <begin position="369"/>
        <end position="383"/>
    </location>
</feature>
<gene>
    <name evidence="2" type="ORF">FE257_011724</name>
</gene>
<feature type="compositionally biased region" description="Pro residues" evidence="1">
    <location>
        <begin position="558"/>
        <end position="574"/>
    </location>
</feature>
<feature type="compositionally biased region" description="Basic and acidic residues" evidence="1">
    <location>
        <begin position="545"/>
        <end position="554"/>
    </location>
</feature>
<dbReference type="AlphaFoldDB" id="A0AAD4GWZ6"/>
<evidence type="ECO:0000256" key="1">
    <source>
        <dbReference type="SAM" id="MobiDB-lite"/>
    </source>
</evidence>
<feature type="compositionally biased region" description="Polar residues" evidence="1">
    <location>
        <begin position="420"/>
        <end position="431"/>
    </location>
</feature>
<evidence type="ECO:0000313" key="2">
    <source>
        <dbReference type="EMBL" id="KAF9893294.1"/>
    </source>
</evidence>
<feature type="compositionally biased region" description="Polar residues" evidence="1">
    <location>
        <begin position="251"/>
        <end position="260"/>
    </location>
</feature>
<evidence type="ECO:0000313" key="3">
    <source>
        <dbReference type="Proteomes" id="UP001194746"/>
    </source>
</evidence>
<reference evidence="2" key="2">
    <citation type="submission" date="2020-02" db="EMBL/GenBank/DDBJ databases">
        <authorList>
            <person name="Gilchrist C.L.M."/>
            <person name="Chooi Y.-H."/>
        </authorList>
    </citation>
    <scope>NUCLEOTIDE SEQUENCE</scope>
    <source>
        <strain evidence="2">MST-FP2251</strain>
    </source>
</reference>
<proteinExistence type="predicted"/>
<accession>A0AAD4GWZ6</accession>
<dbReference type="EMBL" id="VCAU01000008">
    <property type="protein sequence ID" value="KAF9893294.1"/>
    <property type="molecule type" value="Genomic_DNA"/>
</dbReference>
<feature type="compositionally biased region" description="Basic and acidic residues" evidence="1">
    <location>
        <begin position="464"/>
        <end position="477"/>
    </location>
</feature>
<protein>
    <submittedName>
        <fullName evidence="2">Uncharacterized protein</fullName>
    </submittedName>
</protein>
<feature type="compositionally biased region" description="Basic residues" evidence="1">
    <location>
        <begin position="488"/>
        <end position="497"/>
    </location>
</feature>
<feature type="region of interest" description="Disordered" evidence="1">
    <location>
        <begin position="246"/>
        <end position="272"/>
    </location>
</feature>
<organism evidence="2 3">
    <name type="scientific">Aspergillus nanangensis</name>
    <dbReference type="NCBI Taxonomy" id="2582783"/>
    <lineage>
        <taxon>Eukaryota</taxon>
        <taxon>Fungi</taxon>
        <taxon>Dikarya</taxon>
        <taxon>Ascomycota</taxon>
        <taxon>Pezizomycotina</taxon>
        <taxon>Eurotiomycetes</taxon>
        <taxon>Eurotiomycetidae</taxon>
        <taxon>Eurotiales</taxon>
        <taxon>Aspergillaceae</taxon>
        <taxon>Aspergillus</taxon>
        <taxon>Aspergillus subgen. Circumdati</taxon>
    </lineage>
</organism>
<dbReference type="Proteomes" id="UP001194746">
    <property type="component" value="Unassembled WGS sequence"/>
</dbReference>
<feature type="region of interest" description="Disordered" evidence="1">
    <location>
        <begin position="1"/>
        <end position="92"/>
    </location>
</feature>
<comment type="caution">
    <text evidence="2">The sequence shown here is derived from an EMBL/GenBank/DDBJ whole genome shotgun (WGS) entry which is preliminary data.</text>
</comment>
<feature type="compositionally biased region" description="Polar residues" evidence="1">
    <location>
        <begin position="392"/>
        <end position="402"/>
    </location>
</feature>
<reference evidence="2" key="1">
    <citation type="journal article" date="2019" name="Beilstein J. Org. Chem.">
        <title>Nanangenines: drimane sesquiterpenoids as the dominant metabolite cohort of a novel Australian fungus, Aspergillus nanangensis.</title>
        <authorList>
            <person name="Lacey H.J."/>
            <person name="Gilchrist C.L.M."/>
            <person name="Crombie A."/>
            <person name="Kalaitzis J.A."/>
            <person name="Vuong D."/>
            <person name="Rutledge P.J."/>
            <person name="Turner P."/>
            <person name="Pitt J.I."/>
            <person name="Lacey E."/>
            <person name="Chooi Y.H."/>
            <person name="Piggott A.M."/>
        </authorList>
    </citation>
    <scope>NUCLEOTIDE SEQUENCE</scope>
    <source>
        <strain evidence="2">MST-FP2251</strain>
    </source>
</reference>
<keyword evidence="3" id="KW-1185">Reference proteome</keyword>
<sequence>MSHGRVIQDSDDEDDPLTAAFLPPANPPHSPQVYDQPNPQHGPEGPGTNNGPIGVNFDQFLQSQEAVQARLSSSQQRREERWIPTTAEGAGSISSMMTEIGLAQRRLFDEEEDHYPNQYTSRPPHFDESPHMTEYAPQHINGIPQMANGEYGASKLPNQYPGESYPPTLPYTNQPDDQYTHNIQICPPHPDAHLDQHASLSSHDGSNQTASYNLFESSLRPSANSYSENLNTTTILISNGLPNTDEIQKGNCRSNSQGPLSSPHDTEPNSSVLRARSDNAGLVELAQPTATGTVDEHAAPALSAIEVPQIPVEKKRGRKKKESVPRDEDEDDELAAPATSRKIVTNTIIQPEKRKPGRPPKNAKKFDDTNQPETNGPSYTPVNPQDDIPTNDPDTINVSSTEGQRKEREPRKKKLKRGKTTSAILHKTYTSDVEDDVIWVDERPVNPDSGEQYKLAELAPPGDNHLEPDAAEAKENALSEQSKVTPAPKKRGRKRKKTAEQLPPADEAAATPVQETEPPVLPPIEDTNDQPFDPENNVDNNTKIQDLKAPDSKTDPNTPNPPQPPSTPPKPAPQTPSTSKGPTKHSPISTTGKVPYRIGLSRRARIAPLLKIVKR</sequence>
<feature type="region of interest" description="Disordered" evidence="1">
    <location>
        <begin position="300"/>
        <end position="596"/>
    </location>
</feature>
<name>A0AAD4GWZ6_ASPNN</name>